<dbReference type="GO" id="GO:0032875">
    <property type="term" value="P:regulation of DNA endoreduplication"/>
    <property type="evidence" value="ECO:0007669"/>
    <property type="project" value="InterPro"/>
</dbReference>
<keyword evidence="1" id="KW-0649">Protein kinase inhibitor</keyword>
<keyword evidence="2" id="KW-0131">Cell cycle</keyword>
<dbReference type="PANTHER" id="PTHR33142:SF48">
    <property type="entry name" value="CYCLIN-DEPENDENT PROTEIN KINASE INHIBITOR SMR15"/>
    <property type="match status" value="1"/>
</dbReference>
<feature type="compositionally biased region" description="Acidic residues" evidence="3">
    <location>
        <begin position="41"/>
        <end position="57"/>
    </location>
</feature>
<evidence type="ECO:0000256" key="2">
    <source>
        <dbReference type="ARBA" id="ARBA00023306"/>
    </source>
</evidence>
<evidence type="ECO:0008006" key="6">
    <source>
        <dbReference type="Google" id="ProtNLM"/>
    </source>
</evidence>
<proteinExistence type="predicted"/>
<name>A0A8K0DNC2_9ROSA</name>
<evidence type="ECO:0000256" key="1">
    <source>
        <dbReference type="ARBA" id="ARBA00023013"/>
    </source>
</evidence>
<dbReference type="Proteomes" id="UP000796880">
    <property type="component" value="Unassembled WGS sequence"/>
</dbReference>
<dbReference type="EMBL" id="VOIH02000012">
    <property type="protein sequence ID" value="KAF3431209.1"/>
    <property type="molecule type" value="Genomic_DNA"/>
</dbReference>
<evidence type="ECO:0000313" key="5">
    <source>
        <dbReference type="Proteomes" id="UP000796880"/>
    </source>
</evidence>
<feature type="region of interest" description="Disordered" evidence="3">
    <location>
        <begin position="34"/>
        <end position="85"/>
    </location>
</feature>
<protein>
    <recommendedName>
        <fullName evidence="6">Cyclin-dependent protein kinase inhibitor SMR6</fullName>
    </recommendedName>
</protein>
<comment type="caution">
    <text evidence="4">The sequence shown here is derived from an EMBL/GenBank/DDBJ whole genome shotgun (WGS) entry which is preliminary data.</text>
</comment>
<gene>
    <name evidence="4" type="ORF">FNV43_RR25939</name>
</gene>
<dbReference type="GO" id="GO:0004860">
    <property type="term" value="F:protein kinase inhibitor activity"/>
    <property type="evidence" value="ECO:0007669"/>
    <property type="project" value="UniProtKB-KW"/>
</dbReference>
<dbReference type="InterPro" id="IPR040389">
    <property type="entry name" value="SMR"/>
</dbReference>
<evidence type="ECO:0000256" key="3">
    <source>
        <dbReference type="SAM" id="MobiDB-lite"/>
    </source>
</evidence>
<dbReference type="AlphaFoldDB" id="A0A8K0DNC2"/>
<evidence type="ECO:0000313" key="4">
    <source>
        <dbReference type="EMBL" id="KAF3431209.1"/>
    </source>
</evidence>
<keyword evidence="5" id="KW-1185">Reference proteome</keyword>
<sequence length="115" mass="12968">MGLSEKQQVVDVGYDSAETNKKWVIAGIPIRSPLKPIFTMDPDETERDDDDGGEEECSTTPTGEEARIPTTFTCPPPPRKQKPTLRCNYGVGRREFFTPPDLETVFIRRHIEKAS</sequence>
<dbReference type="PANTHER" id="PTHR33142">
    <property type="entry name" value="CYCLIN-DEPENDENT PROTEIN KINASE INHIBITOR SMR13"/>
    <property type="match status" value="1"/>
</dbReference>
<reference evidence="4" key="1">
    <citation type="submission" date="2020-03" db="EMBL/GenBank/DDBJ databases">
        <title>A high-quality chromosome-level genome assembly of a woody plant with both climbing and erect habits, Rhamnella rubrinervis.</title>
        <authorList>
            <person name="Lu Z."/>
            <person name="Yang Y."/>
            <person name="Zhu X."/>
            <person name="Sun Y."/>
        </authorList>
    </citation>
    <scope>NUCLEOTIDE SEQUENCE</scope>
    <source>
        <strain evidence="4">BYM</strain>
        <tissue evidence="4">Leaf</tissue>
    </source>
</reference>
<dbReference type="OrthoDB" id="1302889at2759"/>
<organism evidence="4 5">
    <name type="scientific">Rhamnella rubrinervis</name>
    <dbReference type="NCBI Taxonomy" id="2594499"/>
    <lineage>
        <taxon>Eukaryota</taxon>
        <taxon>Viridiplantae</taxon>
        <taxon>Streptophyta</taxon>
        <taxon>Embryophyta</taxon>
        <taxon>Tracheophyta</taxon>
        <taxon>Spermatophyta</taxon>
        <taxon>Magnoliopsida</taxon>
        <taxon>eudicotyledons</taxon>
        <taxon>Gunneridae</taxon>
        <taxon>Pentapetalae</taxon>
        <taxon>rosids</taxon>
        <taxon>fabids</taxon>
        <taxon>Rosales</taxon>
        <taxon>Rhamnaceae</taxon>
        <taxon>rhamnoid group</taxon>
        <taxon>Rhamneae</taxon>
        <taxon>Rhamnella</taxon>
    </lineage>
</organism>
<accession>A0A8K0DNC2</accession>